<reference evidence="1 2" key="1">
    <citation type="submission" date="2021-05" db="EMBL/GenBank/DDBJ databases">
        <title>Genome Assembly of Synthetic Allotetraploid Brassica napus Reveals Homoeologous Exchanges between Subgenomes.</title>
        <authorList>
            <person name="Davis J.T."/>
        </authorList>
    </citation>
    <scope>NUCLEOTIDE SEQUENCE [LARGE SCALE GENOMIC DNA]</scope>
    <source>
        <strain evidence="2">cv. Da-Ae</strain>
        <tissue evidence="1">Seedling</tissue>
    </source>
</reference>
<accession>A0ABQ7YY89</accession>
<dbReference type="EMBL" id="JAGKQM010000016">
    <property type="protein sequence ID" value="KAH0872841.1"/>
    <property type="molecule type" value="Genomic_DNA"/>
</dbReference>
<comment type="caution">
    <text evidence="1">The sequence shown here is derived from an EMBL/GenBank/DDBJ whole genome shotgun (WGS) entry which is preliminary data.</text>
</comment>
<dbReference type="Gene3D" id="2.40.50.140">
    <property type="entry name" value="Nucleic acid-binding proteins"/>
    <property type="match status" value="1"/>
</dbReference>
<evidence type="ECO:0000313" key="1">
    <source>
        <dbReference type="EMBL" id="KAH0872841.1"/>
    </source>
</evidence>
<evidence type="ECO:0000313" key="2">
    <source>
        <dbReference type="Proteomes" id="UP000824890"/>
    </source>
</evidence>
<dbReference type="InterPro" id="IPR012340">
    <property type="entry name" value="NA-bd_OB-fold"/>
</dbReference>
<gene>
    <name evidence="1" type="ORF">HID58_070203</name>
</gene>
<keyword evidence="2" id="KW-1185">Reference proteome</keyword>
<name>A0ABQ7YY89_BRANA</name>
<organism evidence="1 2">
    <name type="scientific">Brassica napus</name>
    <name type="common">Rape</name>
    <dbReference type="NCBI Taxonomy" id="3708"/>
    <lineage>
        <taxon>Eukaryota</taxon>
        <taxon>Viridiplantae</taxon>
        <taxon>Streptophyta</taxon>
        <taxon>Embryophyta</taxon>
        <taxon>Tracheophyta</taxon>
        <taxon>Spermatophyta</taxon>
        <taxon>Magnoliopsida</taxon>
        <taxon>eudicotyledons</taxon>
        <taxon>Gunneridae</taxon>
        <taxon>Pentapetalae</taxon>
        <taxon>rosids</taxon>
        <taxon>malvids</taxon>
        <taxon>Brassicales</taxon>
        <taxon>Brassicaceae</taxon>
        <taxon>Brassiceae</taxon>
        <taxon>Brassica</taxon>
    </lineage>
</organism>
<dbReference type="Proteomes" id="UP000824890">
    <property type="component" value="Unassembled WGS sequence"/>
</dbReference>
<feature type="non-terminal residue" evidence="1">
    <location>
        <position position="1"/>
    </location>
</feature>
<sequence length="467" mass="52551">VIGQVTSLRDIQTVQLNSAYWTAVTNAFDASLILFNPECPEALALTNVPNNELALALIDPKKDKRVTRYQVDDWNDMDIKSISEITMAKMIQIGAGFTKAMTVKRAILIKSKSENLASNEKPVFWCTSCRTNVTSVSPKFKLHLVVKDDTSTCKLMILDTIESLSDVKQKSFRMIEDPDVLPQPIKDLVGLSFCFGVTLGSKNVSVLSGDMLLQIETNSEPITHVTDGSSIMSCGECLHQKRTVRVQKKVPQPHSQSAKKNINLIRLQLRKKFVPKSSRWRRSKMISWKRNEKETKLIQHDKESKTRRKQNSGNWMQVDRNVNRKSVRSLDVPVSSVFKRLFQDVVDTTNDAVPPSNQGKLLTPYTPRNISKCFKIGVDSGTGQASARKFTNKLYHIFSIFQPDFDCSSQENTDSESEPEIEVVDLTVDTEPYTVLKTNIVKSLAALFEEAFCATEKPAKKALPKED</sequence>
<protein>
    <submittedName>
        <fullName evidence="1">Uncharacterized protein</fullName>
    </submittedName>
</protein>
<feature type="non-terminal residue" evidence="1">
    <location>
        <position position="467"/>
    </location>
</feature>
<proteinExistence type="predicted"/>